<dbReference type="RefSeq" id="WP_184366766.1">
    <property type="nucleotide sequence ID" value="NZ_JACHDO010000001.1"/>
</dbReference>
<gene>
    <name evidence="2" type="ORF">HNR07_004724</name>
</gene>
<reference evidence="2 3" key="1">
    <citation type="submission" date="2020-08" db="EMBL/GenBank/DDBJ databases">
        <title>Sequencing the genomes of 1000 actinobacteria strains.</title>
        <authorList>
            <person name="Klenk H.-P."/>
        </authorList>
    </citation>
    <scope>NUCLEOTIDE SEQUENCE [LARGE SCALE GENOMIC DNA]</scope>
    <source>
        <strain evidence="2 3">DSM 44598</strain>
    </source>
</reference>
<evidence type="ECO:0000313" key="3">
    <source>
        <dbReference type="Proteomes" id="UP000579647"/>
    </source>
</evidence>
<dbReference type="EMBL" id="JACHDO010000001">
    <property type="protein sequence ID" value="MBB5493587.1"/>
    <property type="molecule type" value="Genomic_DNA"/>
</dbReference>
<comment type="caution">
    <text evidence="2">The sequence shown here is derived from an EMBL/GenBank/DDBJ whole genome shotgun (WGS) entry which is preliminary data.</text>
</comment>
<proteinExistence type="predicted"/>
<evidence type="ECO:0000313" key="2">
    <source>
        <dbReference type="EMBL" id="MBB5493587.1"/>
    </source>
</evidence>
<evidence type="ECO:0000256" key="1">
    <source>
        <dbReference type="SAM" id="MobiDB-lite"/>
    </source>
</evidence>
<feature type="region of interest" description="Disordered" evidence="1">
    <location>
        <begin position="1"/>
        <end position="20"/>
    </location>
</feature>
<name>A0A840WPQ6_9ACTN</name>
<dbReference type="AlphaFoldDB" id="A0A840WPQ6"/>
<accession>A0A840WPQ6</accession>
<protein>
    <submittedName>
        <fullName evidence="2">DNA-dependent RNA polymerase auxiliary subunit epsilon</fullName>
    </submittedName>
</protein>
<keyword evidence="3" id="KW-1185">Reference proteome</keyword>
<organism evidence="2 3">
    <name type="scientific">Nocardiopsis metallicus</name>
    <dbReference type="NCBI Taxonomy" id="179819"/>
    <lineage>
        <taxon>Bacteria</taxon>
        <taxon>Bacillati</taxon>
        <taxon>Actinomycetota</taxon>
        <taxon>Actinomycetes</taxon>
        <taxon>Streptosporangiales</taxon>
        <taxon>Nocardiopsidaceae</taxon>
        <taxon>Nocardiopsis</taxon>
    </lineage>
</organism>
<dbReference type="Proteomes" id="UP000579647">
    <property type="component" value="Unassembled WGS sequence"/>
</dbReference>
<sequence length="419" mass="46112">MILSGEYPNGHDFDHLPNNSHLKPEDILGELYTRDWDDDGKAASKVTDWLAEHTIPSSDELRENPPILPRDELKDKGLDALLALFDNEDFRETMSNTGHSVVDEGGGEDGKDETWYDVSAGHLNPELANGFGDVFLANMEVFGDTNGVGDAAAEQDTRFSAESRIAFMQVPMADSDTATSIYQDVLTNSAEKMEEFLQGGDFPNTEAGRAGAIQGLVEQALLNESQTRGDNHNEQIEHYNKVTSSAVDVLGSVDLGLSGPVVEVAKIFANEILEKDTKDEVEINARSGTIEKEYESEEKLNAMAVSLILGEGGDGSILKDNKYEEMVDFIEKMEEKYAPYNKEKGEILVDGPNGTYVPPNHMDWDLESTSGALKDIFSEFSSEDFRDTVGGTEKNLGDATEDFLGSFNRARTTWEEHAV</sequence>